<dbReference type="Proteomes" id="UP000438699">
    <property type="component" value="Unassembled WGS sequence"/>
</dbReference>
<protein>
    <recommendedName>
        <fullName evidence="4">DUF4292 domain-containing protein</fullName>
    </recommendedName>
</protein>
<evidence type="ECO:0008006" key="4">
    <source>
        <dbReference type="Google" id="ProtNLM"/>
    </source>
</evidence>
<gene>
    <name evidence="2" type="ORF">F8A88_14445</name>
</gene>
<dbReference type="EMBL" id="WAIE01000008">
    <property type="protein sequence ID" value="KAB1439102.1"/>
    <property type="molecule type" value="Genomic_DNA"/>
</dbReference>
<evidence type="ECO:0000256" key="1">
    <source>
        <dbReference type="SAM" id="SignalP"/>
    </source>
</evidence>
<comment type="caution">
    <text evidence="2">The sequence shown here is derived from an EMBL/GenBank/DDBJ whole genome shotgun (WGS) entry which is preliminary data.</text>
</comment>
<sequence length="285" mass="31346">MSIRNTCLLLVALCTGAALFAGCAPKKAFGPGMDTADAAYTTFRDGYCHAPAGASVLISGSLYYTRVKPTKRSNRTLIRLWGDFSRPLRLDVAAGMGRMLAHIREDRGGLTAFYPDQKAAYTHMDPVIGATRLGMPFPFSLRDLALVLGGSFSELLPYPPVEAVRTATGFEYSFSQGPVTRLKLDGWARPVRMEGATPIKNHATRGWSIDFSRYPDDRTAKAPLPRMLSLALESGEKGVLRVKNRELKQGAWPEQKLDLPLPEGTELFRLDARRVITHKTTEEGS</sequence>
<feature type="signal peptide" evidence="1">
    <location>
        <begin position="1"/>
        <end position="20"/>
    </location>
</feature>
<organism evidence="2 3">
    <name type="scientific">Pseudodesulfovibrio senegalensis</name>
    <dbReference type="NCBI Taxonomy" id="1721087"/>
    <lineage>
        <taxon>Bacteria</taxon>
        <taxon>Pseudomonadati</taxon>
        <taxon>Thermodesulfobacteriota</taxon>
        <taxon>Desulfovibrionia</taxon>
        <taxon>Desulfovibrionales</taxon>
        <taxon>Desulfovibrionaceae</taxon>
    </lineage>
</organism>
<dbReference type="PROSITE" id="PS51257">
    <property type="entry name" value="PROKAR_LIPOPROTEIN"/>
    <property type="match status" value="1"/>
</dbReference>
<keyword evidence="1" id="KW-0732">Signal</keyword>
<feature type="chain" id="PRO_5026930575" description="DUF4292 domain-containing protein" evidence="1">
    <location>
        <begin position="21"/>
        <end position="285"/>
    </location>
</feature>
<dbReference type="OrthoDB" id="5470164at2"/>
<reference evidence="2 3" key="1">
    <citation type="journal article" date="2017" name="Int. J. Syst. Evol. Microbiol.">
        <title>Desulfovibrio senegalensis sp. nov., a mesophilic sulfate reducer isolated from marine sediment.</title>
        <authorList>
            <person name="Thioye A."/>
            <person name="Gam Z.B.A."/>
            <person name="Mbengue M."/>
            <person name="Cayol J.L."/>
            <person name="Joseph-Bartoli M."/>
            <person name="Toure-Kane C."/>
            <person name="Labat M."/>
        </authorList>
    </citation>
    <scope>NUCLEOTIDE SEQUENCE [LARGE SCALE GENOMIC DNA]</scope>
    <source>
        <strain evidence="2 3">DSM 101509</strain>
    </source>
</reference>
<evidence type="ECO:0000313" key="2">
    <source>
        <dbReference type="EMBL" id="KAB1439102.1"/>
    </source>
</evidence>
<accession>A0A6N6MXM5</accession>
<name>A0A6N6MXM5_9BACT</name>
<dbReference type="RefSeq" id="WP_151151887.1">
    <property type="nucleotide sequence ID" value="NZ_WAIE01000008.1"/>
</dbReference>
<evidence type="ECO:0000313" key="3">
    <source>
        <dbReference type="Proteomes" id="UP000438699"/>
    </source>
</evidence>
<proteinExistence type="predicted"/>
<keyword evidence="3" id="KW-1185">Reference proteome</keyword>
<dbReference type="AlphaFoldDB" id="A0A6N6MXM5"/>